<dbReference type="PANTHER" id="PTHR30055">
    <property type="entry name" value="HTH-TYPE TRANSCRIPTIONAL REGULATOR RUTR"/>
    <property type="match status" value="1"/>
</dbReference>
<evidence type="ECO:0000256" key="2">
    <source>
        <dbReference type="ARBA" id="ARBA00023125"/>
    </source>
</evidence>
<keyword evidence="2 4" id="KW-0238">DNA-binding</keyword>
<dbReference type="InterPro" id="IPR009057">
    <property type="entry name" value="Homeodomain-like_sf"/>
</dbReference>
<evidence type="ECO:0000256" key="4">
    <source>
        <dbReference type="PROSITE-ProRule" id="PRU00335"/>
    </source>
</evidence>
<feature type="domain" description="HTH tetR-type" evidence="5">
    <location>
        <begin position="16"/>
        <end position="76"/>
    </location>
</feature>
<evidence type="ECO:0000256" key="1">
    <source>
        <dbReference type="ARBA" id="ARBA00023015"/>
    </source>
</evidence>
<dbReference type="GO" id="GO:0003700">
    <property type="term" value="F:DNA-binding transcription factor activity"/>
    <property type="evidence" value="ECO:0007669"/>
    <property type="project" value="TreeGrafter"/>
</dbReference>
<evidence type="ECO:0000313" key="6">
    <source>
        <dbReference type="EMBL" id="QPE03422.1"/>
    </source>
</evidence>
<sequence>MLQREGSGTVGRPRDPEVERGILEATQDLLIENGYPGTTIAAVAARARCGKSAIYRRWDSKPELVVAAVKAVQQPTELPDTGDLRSDLLAAAMHFADSGDRSAAVLARVLSEIGRDRELQKVAHRVIGGPPVAALIAVIERWIARGIVAPDVHVDVVAGIVPTAAFGAVTLTQRSLEPKAITELIDVVVLPALLCTDRAVAG</sequence>
<protein>
    <submittedName>
        <fullName evidence="6">TetR/AcrR family transcriptional regulator</fullName>
    </submittedName>
</protein>
<dbReference type="Gene3D" id="1.10.357.10">
    <property type="entry name" value="Tetracycline Repressor, domain 2"/>
    <property type="match status" value="1"/>
</dbReference>
<dbReference type="Proteomes" id="UP000594480">
    <property type="component" value="Chromosome"/>
</dbReference>
<dbReference type="AlphaFoldDB" id="A0A7S8RGI7"/>
<keyword evidence="3" id="KW-0804">Transcription</keyword>
<dbReference type="InterPro" id="IPR001647">
    <property type="entry name" value="HTH_TetR"/>
</dbReference>
<gene>
    <name evidence="6" type="ORF">IT882_08435</name>
</gene>
<dbReference type="PRINTS" id="PR00455">
    <property type="entry name" value="HTHTETR"/>
</dbReference>
<dbReference type="SUPFAM" id="SSF48498">
    <property type="entry name" value="Tetracyclin repressor-like, C-terminal domain"/>
    <property type="match status" value="1"/>
</dbReference>
<dbReference type="Gene3D" id="1.10.10.60">
    <property type="entry name" value="Homeodomain-like"/>
    <property type="match status" value="1"/>
</dbReference>
<dbReference type="InterPro" id="IPR011075">
    <property type="entry name" value="TetR_C"/>
</dbReference>
<accession>A0A7S8RGI7</accession>
<dbReference type="PANTHER" id="PTHR30055:SF148">
    <property type="entry name" value="TETR-FAMILY TRANSCRIPTIONAL REGULATOR"/>
    <property type="match status" value="1"/>
</dbReference>
<dbReference type="GO" id="GO:0000976">
    <property type="term" value="F:transcription cis-regulatory region binding"/>
    <property type="evidence" value="ECO:0007669"/>
    <property type="project" value="TreeGrafter"/>
</dbReference>
<dbReference type="InterPro" id="IPR036271">
    <property type="entry name" value="Tet_transcr_reg_TetR-rel_C_sf"/>
</dbReference>
<feature type="DNA-binding region" description="H-T-H motif" evidence="4">
    <location>
        <begin position="39"/>
        <end position="58"/>
    </location>
</feature>
<dbReference type="EMBL" id="CP064760">
    <property type="protein sequence ID" value="QPE03422.1"/>
    <property type="molecule type" value="Genomic_DNA"/>
</dbReference>
<dbReference type="SUPFAM" id="SSF46689">
    <property type="entry name" value="Homeodomain-like"/>
    <property type="match status" value="1"/>
</dbReference>
<evidence type="ECO:0000313" key="7">
    <source>
        <dbReference type="Proteomes" id="UP000594480"/>
    </source>
</evidence>
<dbReference type="RefSeq" id="WP_195691526.1">
    <property type="nucleotide sequence ID" value="NZ_CP064760.1"/>
</dbReference>
<evidence type="ECO:0000259" key="5">
    <source>
        <dbReference type="PROSITE" id="PS50977"/>
    </source>
</evidence>
<keyword evidence="1" id="KW-0805">Transcription regulation</keyword>
<organism evidence="6 7">
    <name type="scientific">Microbacterium schleiferi</name>
    <dbReference type="NCBI Taxonomy" id="69362"/>
    <lineage>
        <taxon>Bacteria</taxon>
        <taxon>Bacillati</taxon>
        <taxon>Actinomycetota</taxon>
        <taxon>Actinomycetes</taxon>
        <taxon>Micrococcales</taxon>
        <taxon>Microbacteriaceae</taxon>
        <taxon>Microbacterium</taxon>
    </lineage>
</organism>
<dbReference type="InterPro" id="IPR050109">
    <property type="entry name" value="HTH-type_TetR-like_transc_reg"/>
</dbReference>
<dbReference type="Pfam" id="PF00440">
    <property type="entry name" value="TetR_N"/>
    <property type="match status" value="1"/>
</dbReference>
<evidence type="ECO:0000256" key="3">
    <source>
        <dbReference type="ARBA" id="ARBA00023163"/>
    </source>
</evidence>
<reference evidence="6 7" key="1">
    <citation type="submission" date="2020-11" db="EMBL/GenBank/DDBJ databases">
        <title>Amino acid is mineralized and recycled by bacteria in oceanic microbiome.</title>
        <authorList>
            <person name="Zheng L.Y."/>
        </authorList>
    </citation>
    <scope>NUCLEOTIDE SEQUENCE [LARGE SCALE GENOMIC DNA]</scope>
    <source>
        <strain evidence="6 7">A32-1</strain>
    </source>
</reference>
<name>A0A7S8RGI7_9MICO</name>
<dbReference type="KEGG" id="msf:IT882_08435"/>
<dbReference type="PROSITE" id="PS50977">
    <property type="entry name" value="HTH_TETR_2"/>
    <property type="match status" value="1"/>
</dbReference>
<dbReference type="Pfam" id="PF16859">
    <property type="entry name" value="TetR_C_11"/>
    <property type="match status" value="1"/>
</dbReference>
<keyword evidence="7" id="KW-1185">Reference proteome</keyword>
<proteinExistence type="predicted"/>